<evidence type="ECO:0000256" key="4">
    <source>
        <dbReference type="ARBA" id="ARBA00022989"/>
    </source>
</evidence>
<comment type="similarity">
    <text evidence="6">Belongs to the CopD family.</text>
</comment>
<keyword evidence="3 6" id="KW-0812">Transmembrane</keyword>
<dbReference type="InterPro" id="IPR047689">
    <property type="entry name" value="CopD"/>
</dbReference>
<feature type="transmembrane region" description="Helical" evidence="6">
    <location>
        <begin position="158"/>
        <end position="178"/>
    </location>
</feature>
<keyword evidence="6" id="KW-0186">Copper</keyword>
<keyword evidence="6" id="KW-0997">Cell inner membrane</keyword>
<dbReference type="GO" id="GO:0046688">
    <property type="term" value="P:response to copper ion"/>
    <property type="evidence" value="ECO:0007669"/>
    <property type="project" value="UniProtKB-UniRule"/>
</dbReference>
<dbReference type="EMBL" id="JAGKTC010000001">
    <property type="protein sequence ID" value="MBP3982897.1"/>
    <property type="molecule type" value="Genomic_DNA"/>
</dbReference>
<evidence type="ECO:0000256" key="6">
    <source>
        <dbReference type="RuleBase" id="RU369037"/>
    </source>
</evidence>
<reference evidence="8" key="2">
    <citation type="submission" date="2021-03" db="EMBL/GenBank/DDBJ databases">
        <authorList>
            <person name="Cao W."/>
        </authorList>
    </citation>
    <scope>NUCLEOTIDE SEQUENCE</scope>
    <source>
        <strain evidence="8">110414</strain>
    </source>
</reference>
<dbReference type="PANTHER" id="PTHR34820:SF4">
    <property type="entry name" value="INNER MEMBRANE PROTEIN YEBZ"/>
    <property type="match status" value="1"/>
</dbReference>
<organism evidence="8 9">
    <name type="scientific">Pseudoxanthomonas helianthi</name>
    <dbReference type="NCBI Taxonomy" id="1453541"/>
    <lineage>
        <taxon>Bacteria</taxon>
        <taxon>Pseudomonadati</taxon>
        <taxon>Pseudomonadota</taxon>
        <taxon>Gammaproteobacteria</taxon>
        <taxon>Lysobacterales</taxon>
        <taxon>Lysobacteraceae</taxon>
        <taxon>Pseudoxanthomonas</taxon>
    </lineage>
</organism>
<evidence type="ECO:0000259" key="7">
    <source>
        <dbReference type="Pfam" id="PF05425"/>
    </source>
</evidence>
<dbReference type="Proteomes" id="UP000673447">
    <property type="component" value="Unassembled WGS sequence"/>
</dbReference>
<evidence type="ECO:0000256" key="2">
    <source>
        <dbReference type="ARBA" id="ARBA00022475"/>
    </source>
</evidence>
<comment type="caution">
    <text evidence="8">The sequence shown here is derived from an EMBL/GenBank/DDBJ whole genome shotgun (WGS) entry which is preliminary data.</text>
</comment>
<feature type="transmembrane region" description="Helical" evidence="6">
    <location>
        <begin position="121"/>
        <end position="138"/>
    </location>
</feature>
<evidence type="ECO:0000256" key="3">
    <source>
        <dbReference type="ARBA" id="ARBA00022692"/>
    </source>
</evidence>
<dbReference type="AlphaFoldDB" id="A0A940WZI3"/>
<gene>
    <name evidence="8" type="primary">copD</name>
    <name evidence="8" type="ORF">J5837_00550</name>
</gene>
<dbReference type="InterPro" id="IPR032694">
    <property type="entry name" value="CopC/D"/>
</dbReference>
<feature type="transmembrane region" description="Helical" evidence="6">
    <location>
        <begin position="12"/>
        <end position="32"/>
    </location>
</feature>
<keyword evidence="5 6" id="KW-0472">Membrane</keyword>
<dbReference type="RefSeq" id="WP_210534778.1">
    <property type="nucleotide sequence ID" value="NZ_JAGKTC010000001.1"/>
</dbReference>
<comment type="function">
    <text evidence="6">Involved in copper resistance.</text>
</comment>
<evidence type="ECO:0000313" key="8">
    <source>
        <dbReference type="EMBL" id="MBP3982897.1"/>
    </source>
</evidence>
<feature type="transmembrane region" description="Helical" evidence="6">
    <location>
        <begin position="233"/>
        <end position="254"/>
    </location>
</feature>
<dbReference type="GO" id="GO:0005886">
    <property type="term" value="C:plasma membrane"/>
    <property type="evidence" value="ECO:0007669"/>
    <property type="project" value="UniProtKB-SubCell"/>
</dbReference>
<protein>
    <recommendedName>
        <fullName evidence="6">Copper resistance protein D</fullName>
    </recommendedName>
</protein>
<sequence>MPDALLVASRLALYLSLALAFGLPVFVLQAIEGDGSGLPIVRRLARLTGVAALLALAASGLGLWAMARGMSESGDPAAVRDVAVLLLTQTSVGIAWDIRVAALLFAVGVPFLGFGRQPVRVGAQVMLGGVALATLAWAGHGAMSEGALGWLHLGSDIVHLWVAGAWVGAIVALIVLAFHAAGQEGPETVRLLSGAASGFARFGTVIVIVLVVSGVLNYLLIVGPSLDGLVHGLYGRLLLAKLGAFAGMLVLAAANRFRHAPVLQRALDDGDTSAAIRTLKQSLWAEMGLAVLVLALVAWLGTLDPTG</sequence>
<feature type="transmembrane region" description="Helical" evidence="6">
    <location>
        <begin position="44"/>
        <end position="67"/>
    </location>
</feature>
<dbReference type="GO" id="GO:0006825">
    <property type="term" value="P:copper ion transport"/>
    <property type="evidence" value="ECO:0007669"/>
    <property type="project" value="InterPro"/>
</dbReference>
<feature type="transmembrane region" description="Helical" evidence="6">
    <location>
        <begin position="199"/>
        <end position="221"/>
    </location>
</feature>
<dbReference type="PANTHER" id="PTHR34820">
    <property type="entry name" value="INNER MEMBRANE PROTEIN YEBZ"/>
    <property type="match status" value="1"/>
</dbReference>
<dbReference type="InterPro" id="IPR008457">
    <property type="entry name" value="Cu-R_CopD_dom"/>
</dbReference>
<feature type="transmembrane region" description="Helical" evidence="6">
    <location>
        <begin position="283"/>
        <end position="301"/>
    </location>
</feature>
<proteinExistence type="inferred from homology"/>
<keyword evidence="2 6" id="KW-1003">Cell membrane</keyword>
<evidence type="ECO:0000256" key="1">
    <source>
        <dbReference type="ARBA" id="ARBA00004651"/>
    </source>
</evidence>
<keyword evidence="4 6" id="KW-1133">Transmembrane helix</keyword>
<accession>A0A940WZI3</accession>
<reference evidence="8" key="1">
    <citation type="journal article" date="2016" name="Int. J. Syst. Evol. Microbiol.">
        <title>Pseudoxanthomonas helianthi sp. nov., isolated from roots of Jerusalem artichoke (Helianthus tuberosus).</title>
        <authorList>
            <person name="Kittiwongwattana C."/>
            <person name="Thawai C."/>
        </authorList>
    </citation>
    <scope>NUCLEOTIDE SEQUENCE</scope>
    <source>
        <strain evidence="8">110414</strain>
    </source>
</reference>
<feature type="transmembrane region" description="Helical" evidence="6">
    <location>
        <begin position="94"/>
        <end position="114"/>
    </location>
</feature>
<comment type="subcellular location">
    <subcellularLocation>
        <location evidence="6">Cell inner membrane</location>
        <topology evidence="6">Multi-pass membrane protein</topology>
    </subcellularLocation>
    <subcellularLocation>
        <location evidence="1">Cell membrane</location>
        <topology evidence="1">Multi-pass membrane protein</topology>
    </subcellularLocation>
</comment>
<evidence type="ECO:0000256" key="5">
    <source>
        <dbReference type="ARBA" id="ARBA00023136"/>
    </source>
</evidence>
<dbReference type="NCBIfam" id="NF033808">
    <property type="entry name" value="copper_CopD"/>
    <property type="match status" value="1"/>
</dbReference>
<keyword evidence="9" id="KW-1185">Reference proteome</keyword>
<feature type="domain" description="Copper resistance protein D" evidence="7">
    <location>
        <begin position="195"/>
        <end position="300"/>
    </location>
</feature>
<name>A0A940WZI3_9GAMM</name>
<dbReference type="Pfam" id="PF05425">
    <property type="entry name" value="CopD"/>
    <property type="match status" value="1"/>
</dbReference>
<evidence type="ECO:0000313" key="9">
    <source>
        <dbReference type="Proteomes" id="UP000673447"/>
    </source>
</evidence>